<keyword evidence="3" id="KW-0732">Signal</keyword>
<proteinExistence type="predicted"/>
<keyword evidence="2" id="KW-0812">Transmembrane</keyword>
<dbReference type="PROSITE" id="PS50026">
    <property type="entry name" value="EGF_3"/>
    <property type="match status" value="1"/>
</dbReference>
<keyword evidence="1" id="KW-1015">Disulfide bond</keyword>
<evidence type="ECO:0000313" key="5">
    <source>
        <dbReference type="Proteomes" id="UP000492821"/>
    </source>
</evidence>
<evidence type="ECO:0000313" key="6">
    <source>
        <dbReference type="WBParaSite" id="Pan_g1293.t1"/>
    </source>
</evidence>
<evidence type="ECO:0000259" key="4">
    <source>
        <dbReference type="PROSITE" id="PS50026"/>
    </source>
</evidence>
<dbReference type="Gene3D" id="2.170.300.10">
    <property type="entry name" value="Tie2 ligand-binding domain superfamily"/>
    <property type="match status" value="1"/>
</dbReference>
<name>A0A7E4UVE1_PANRE</name>
<dbReference type="InterPro" id="IPR000742">
    <property type="entry name" value="EGF"/>
</dbReference>
<feature type="domain" description="EGF-like" evidence="4">
    <location>
        <begin position="147"/>
        <end position="183"/>
    </location>
</feature>
<comment type="caution">
    <text evidence="1">Lacks conserved residue(s) required for the propagation of feature annotation.</text>
</comment>
<dbReference type="PROSITE" id="PS00022">
    <property type="entry name" value="EGF_1"/>
    <property type="match status" value="3"/>
</dbReference>
<keyword evidence="2" id="KW-0472">Membrane</keyword>
<evidence type="ECO:0000256" key="3">
    <source>
        <dbReference type="SAM" id="SignalP"/>
    </source>
</evidence>
<reference evidence="5" key="1">
    <citation type="journal article" date="2013" name="Genetics">
        <title>The draft genome and transcriptome of Panagrellus redivivus are shaped by the harsh demands of a free-living lifestyle.</title>
        <authorList>
            <person name="Srinivasan J."/>
            <person name="Dillman A.R."/>
            <person name="Macchietto M.G."/>
            <person name="Heikkinen L."/>
            <person name="Lakso M."/>
            <person name="Fracchia K.M."/>
            <person name="Antoshechkin I."/>
            <person name="Mortazavi A."/>
            <person name="Wong G."/>
            <person name="Sternberg P.W."/>
        </authorList>
    </citation>
    <scope>NUCLEOTIDE SEQUENCE [LARGE SCALE GENOMIC DNA]</scope>
    <source>
        <strain evidence="5">MT8872</strain>
    </source>
</reference>
<keyword evidence="1" id="KW-0245">EGF-like domain</keyword>
<dbReference type="AlphaFoldDB" id="A0A7E4UVE1"/>
<organism evidence="5 6">
    <name type="scientific">Panagrellus redivivus</name>
    <name type="common">Microworm</name>
    <dbReference type="NCBI Taxonomy" id="6233"/>
    <lineage>
        <taxon>Eukaryota</taxon>
        <taxon>Metazoa</taxon>
        <taxon>Ecdysozoa</taxon>
        <taxon>Nematoda</taxon>
        <taxon>Chromadorea</taxon>
        <taxon>Rhabditida</taxon>
        <taxon>Tylenchina</taxon>
        <taxon>Panagrolaimomorpha</taxon>
        <taxon>Panagrolaimoidea</taxon>
        <taxon>Panagrolaimidae</taxon>
        <taxon>Panagrellus</taxon>
    </lineage>
</organism>
<feature type="transmembrane region" description="Helical" evidence="2">
    <location>
        <begin position="255"/>
        <end position="276"/>
    </location>
</feature>
<accession>A0A7E4UVE1</accession>
<feature type="disulfide bond" evidence="1">
    <location>
        <begin position="173"/>
        <end position="182"/>
    </location>
</feature>
<dbReference type="Proteomes" id="UP000492821">
    <property type="component" value="Unassembled WGS sequence"/>
</dbReference>
<dbReference type="WBParaSite" id="Pan_g1293.t1">
    <property type="protein sequence ID" value="Pan_g1293.t1"/>
    <property type="gene ID" value="Pan_g1293"/>
</dbReference>
<evidence type="ECO:0000256" key="1">
    <source>
        <dbReference type="PROSITE-ProRule" id="PRU00076"/>
    </source>
</evidence>
<dbReference type="PROSITE" id="PS01186">
    <property type="entry name" value="EGF_2"/>
    <property type="match status" value="1"/>
</dbReference>
<sequence length="279" mass="30981">MPGWLLSTRCPQAKRQQFTSAGLPKMLKLLLFTLLPVVVVLAQQRHKHTDQNYNELIPIADIPKSCDNPPEHGYGIIEGENGGLEKCSRYLAEAGDSNKEDDDYEAFKCKNLRVNAEIVDGKCKCKPNWKGPLCNDFKGCPDGHTIRDQVCAPNSCKNDGVLSVGSSRIECRCNGHWDGDWCERLACWRNAPKEFEHRWRNVVDHCECADGFAGDTCGTITKCKNGELKDNRCVCVEGWKGDVCNRKCKPGQTCAAPGLIHGFLAVLAPVCGVLLFKFH</sequence>
<feature type="chain" id="PRO_5028984470" evidence="3">
    <location>
        <begin position="43"/>
        <end position="279"/>
    </location>
</feature>
<reference evidence="6" key="2">
    <citation type="submission" date="2020-10" db="UniProtKB">
        <authorList>
            <consortium name="WormBaseParasite"/>
        </authorList>
    </citation>
    <scope>IDENTIFICATION</scope>
</reference>
<keyword evidence="5" id="KW-1185">Reference proteome</keyword>
<keyword evidence="2" id="KW-1133">Transmembrane helix</keyword>
<feature type="signal peptide" evidence="3">
    <location>
        <begin position="1"/>
        <end position="42"/>
    </location>
</feature>
<evidence type="ECO:0000256" key="2">
    <source>
        <dbReference type="SAM" id="Phobius"/>
    </source>
</evidence>
<protein>
    <submittedName>
        <fullName evidence="6">EGF-like domain-containing protein</fullName>
    </submittedName>
</protein>